<evidence type="ECO:0000313" key="1">
    <source>
        <dbReference type="EMBL" id="KKN30017.1"/>
    </source>
</evidence>
<gene>
    <name evidence="1" type="ORF">LCGC14_0838340</name>
</gene>
<accession>A0A0F9PZ55</accession>
<reference evidence="1" key="1">
    <citation type="journal article" date="2015" name="Nature">
        <title>Complex archaea that bridge the gap between prokaryotes and eukaryotes.</title>
        <authorList>
            <person name="Spang A."/>
            <person name="Saw J.H."/>
            <person name="Jorgensen S.L."/>
            <person name="Zaremba-Niedzwiedzka K."/>
            <person name="Martijn J."/>
            <person name="Lind A.E."/>
            <person name="van Eijk R."/>
            <person name="Schleper C."/>
            <person name="Guy L."/>
            <person name="Ettema T.J."/>
        </authorList>
    </citation>
    <scope>NUCLEOTIDE SEQUENCE</scope>
</reference>
<sequence>MPNKKKMVRMNILILPEDMEKLQKLCDKFDTDISKFMRKLIKKVVN</sequence>
<dbReference type="AlphaFoldDB" id="A0A0F9PZ55"/>
<name>A0A0F9PZ55_9ZZZZ</name>
<organism evidence="1">
    <name type="scientific">marine sediment metagenome</name>
    <dbReference type="NCBI Taxonomy" id="412755"/>
    <lineage>
        <taxon>unclassified sequences</taxon>
        <taxon>metagenomes</taxon>
        <taxon>ecological metagenomes</taxon>
    </lineage>
</organism>
<proteinExistence type="predicted"/>
<protein>
    <submittedName>
        <fullName evidence="1">Uncharacterized protein</fullName>
    </submittedName>
</protein>
<dbReference type="EMBL" id="LAZR01002441">
    <property type="protein sequence ID" value="KKN30017.1"/>
    <property type="molecule type" value="Genomic_DNA"/>
</dbReference>
<comment type="caution">
    <text evidence="1">The sequence shown here is derived from an EMBL/GenBank/DDBJ whole genome shotgun (WGS) entry which is preliminary data.</text>
</comment>